<name>A0AAV4WG99_CAEEX</name>
<sequence length="143" mass="16510">MIVERQTKPNLRSFSPSKPLSIAIQWIPGSVFMPMVLPWSTLLQEPFFAVRIFEGFRAACLNDTNFEVEIEAVRRATFYLSDTNIAYRHAAFLVDSQSAILTLRSTRTFFAAKFRIVCEHGYLEEHLHRISLKVTPDCPLLFR</sequence>
<protein>
    <submittedName>
        <fullName evidence="1">Uncharacterized protein</fullName>
    </submittedName>
</protein>
<reference evidence="1 2" key="1">
    <citation type="submission" date="2021-06" db="EMBL/GenBank/DDBJ databases">
        <title>Caerostris extrusa draft genome.</title>
        <authorList>
            <person name="Kono N."/>
            <person name="Arakawa K."/>
        </authorList>
    </citation>
    <scope>NUCLEOTIDE SEQUENCE [LARGE SCALE GENOMIC DNA]</scope>
</reference>
<evidence type="ECO:0000313" key="2">
    <source>
        <dbReference type="Proteomes" id="UP001054945"/>
    </source>
</evidence>
<keyword evidence="2" id="KW-1185">Reference proteome</keyword>
<proteinExistence type="predicted"/>
<dbReference type="EMBL" id="BPLR01016100">
    <property type="protein sequence ID" value="GIY81283.1"/>
    <property type="molecule type" value="Genomic_DNA"/>
</dbReference>
<comment type="caution">
    <text evidence="1">The sequence shown here is derived from an EMBL/GenBank/DDBJ whole genome shotgun (WGS) entry which is preliminary data.</text>
</comment>
<dbReference type="Proteomes" id="UP001054945">
    <property type="component" value="Unassembled WGS sequence"/>
</dbReference>
<gene>
    <name evidence="1" type="ORF">CEXT_585801</name>
</gene>
<evidence type="ECO:0000313" key="1">
    <source>
        <dbReference type="EMBL" id="GIY81283.1"/>
    </source>
</evidence>
<organism evidence="1 2">
    <name type="scientific">Caerostris extrusa</name>
    <name type="common">Bark spider</name>
    <name type="synonym">Caerostris bankana</name>
    <dbReference type="NCBI Taxonomy" id="172846"/>
    <lineage>
        <taxon>Eukaryota</taxon>
        <taxon>Metazoa</taxon>
        <taxon>Ecdysozoa</taxon>
        <taxon>Arthropoda</taxon>
        <taxon>Chelicerata</taxon>
        <taxon>Arachnida</taxon>
        <taxon>Araneae</taxon>
        <taxon>Araneomorphae</taxon>
        <taxon>Entelegynae</taxon>
        <taxon>Araneoidea</taxon>
        <taxon>Araneidae</taxon>
        <taxon>Caerostris</taxon>
    </lineage>
</organism>
<accession>A0AAV4WG99</accession>
<dbReference type="AlphaFoldDB" id="A0AAV4WG99"/>